<name>G0QXR1_ICHMU</name>
<dbReference type="Proteomes" id="UP000008983">
    <property type="component" value="Unassembled WGS sequence"/>
</dbReference>
<evidence type="ECO:0000313" key="4">
    <source>
        <dbReference type="EMBL" id="EGR29998.1"/>
    </source>
</evidence>
<dbReference type="RefSeq" id="XP_004031234.1">
    <property type="nucleotide sequence ID" value="XM_004031186.1"/>
</dbReference>
<comment type="subcellular location">
    <subcellularLocation>
        <location evidence="1">Nucleus</location>
    </subcellularLocation>
</comment>
<evidence type="ECO:0000256" key="3">
    <source>
        <dbReference type="SAM" id="MobiDB-lite"/>
    </source>
</evidence>
<protein>
    <submittedName>
        <fullName evidence="4">Uncharacterized protein</fullName>
    </submittedName>
</protein>
<feature type="region of interest" description="Disordered" evidence="3">
    <location>
        <begin position="248"/>
        <end position="270"/>
    </location>
</feature>
<evidence type="ECO:0000256" key="2">
    <source>
        <dbReference type="ARBA" id="ARBA00023242"/>
    </source>
</evidence>
<dbReference type="InParanoid" id="G0QXR1"/>
<sequence length="270" mass="31800">DKTSSIFIGLNQQNELVIFNILKHILKKADTFKNNKLQSSIIKSLYQYVQFAQKLELEITENINKKIDEKNGLSNKKKRAFCNLIIAVCIQTLFNNNDEGLENLEELSQVYQEIINYYNQKQTQEKPKKKRKIINQDGEEVIQENQHYIHVLSDLLVSLLTKSSSIYQIYTFFQKKQQDYFREITNICFQAFVNEVDTFVLQTLIDVVTRPIEEYIQDMENDKEGDEEECQLNDQIQGLQKGVAIDLIDEDEEKEEDEETETQEFEELDN</sequence>
<dbReference type="GO" id="GO:0003677">
    <property type="term" value="F:DNA binding"/>
    <property type="evidence" value="ECO:0007669"/>
    <property type="project" value="InterPro"/>
</dbReference>
<dbReference type="EMBL" id="GL984086">
    <property type="protein sequence ID" value="EGR29998.1"/>
    <property type="molecule type" value="Genomic_DNA"/>
</dbReference>
<dbReference type="Pfam" id="PF04931">
    <property type="entry name" value="DNA_pol_phi"/>
    <property type="match status" value="1"/>
</dbReference>
<dbReference type="GeneID" id="14906102"/>
<feature type="non-terminal residue" evidence="4">
    <location>
        <position position="1"/>
    </location>
</feature>
<accession>G0QXR1</accession>
<keyword evidence="5" id="KW-1185">Reference proteome</keyword>
<evidence type="ECO:0000313" key="5">
    <source>
        <dbReference type="Proteomes" id="UP000008983"/>
    </source>
</evidence>
<organism evidence="4 5">
    <name type="scientific">Ichthyophthirius multifiliis</name>
    <name type="common">White spot disease agent</name>
    <name type="synonym">Ich</name>
    <dbReference type="NCBI Taxonomy" id="5932"/>
    <lineage>
        <taxon>Eukaryota</taxon>
        <taxon>Sar</taxon>
        <taxon>Alveolata</taxon>
        <taxon>Ciliophora</taxon>
        <taxon>Intramacronucleata</taxon>
        <taxon>Oligohymenophorea</taxon>
        <taxon>Hymenostomatida</taxon>
        <taxon>Ophryoglenina</taxon>
        <taxon>Ichthyophthirius</taxon>
    </lineage>
</organism>
<reference evidence="4 5" key="1">
    <citation type="submission" date="2011-07" db="EMBL/GenBank/DDBJ databases">
        <authorList>
            <person name="Coyne R."/>
            <person name="Brami D."/>
            <person name="Johnson J."/>
            <person name="Hostetler J."/>
            <person name="Hannick L."/>
            <person name="Clark T."/>
            <person name="Cassidy-Hanley D."/>
            <person name="Inman J."/>
        </authorList>
    </citation>
    <scope>NUCLEOTIDE SEQUENCE [LARGE SCALE GENOMIC DNA]</scope>
    <source>
        <strain evidence="4 5">G5</strain>
    </source>
</reference>
<dbReference type="PANTHER" id="PTHR13213:SF2">
    <property type="entry name" value="MYB-BINDING PROTEIN 1A"/>
    <property type="match status" value="1"/>
</dbReference>
<dbReference type="GO" id="GO:0005730">
    <property type="term" value="C:nucleolus"/>
    <property type="evidence" value="ECO:0007669"/>
    <property type="project" value="InterPro"/>
</dbReference>
<gene>
    <name evidence="4" type="ORF">IMG5_144720</name>
</gene>
<dbReference type="InterPro" id="IPR007015">
    <property type="entry name" value="DNA_pol_V/MYBBP1A"/>
</dbReference>
<proteinExistence type="predicted"/>
<dbReference type="PANTHER" id="PTHR13213">
    <property type="entry name" value="MYB-BINDING PROTEIN 1A FAMILY MEMBER"/>
    <property type="match status" value="1"/>
</dbReference>
<keyword evidence="2" id="KW-0539">Nucleus</keyword>
<dbReference type="OrthoDB" id="10637504at2759"/>
<dbReference type="AlphaFoldDB" id="G0QXR1"/>
<evidence type="ECO:0000256" key="1">
    <source>
        <dbReference type="ARBA" id="ARBA00004123"/>
    </source>
</evidence>
<dbReference type="GO" id="GO:0006355">
    <property type="term" value="P:regulation of DNA-templated transcription"/>
    <property type="evidence" value="ECO:0007669"/>
    <property type="project" value="InterPro"/>
</dbReference>